<protein>
    <submittedName>
        <fullName evidence="1">Uncharacterized protein</fullName>
    </submittedName>
</protein>
<dbReference type="EMBL" id="CAAALY010098778">
    <property type="protein sequence ID" value="VEL28925.1"/>
    <property type="molecule type" value="Genomic_DNA"/>
</dbReference>
<dbReference type="Proteomes" id="UP000784294">
    <property type="component" value="Unassembled WGS sequence"/>
</dbReference>
<evidence type="ECO:0000313" key="1">
    <source>
        <dbReference type="EMBL" id="VEL28925.1"/>
    </source>
</evidence>
<proteinExistence type="predicted"/>
<organism evidence="1 2">
    <name type="scientific">Protopolystoma xenopodis</name>
    <dbReference type="NCBI Taxonomy" id="117903"/>
    <lineage>
        <taxon>Eukaryota</taxon>
        <taxon>Metazoa</taxon>
        <taxon>Spiralia</taxon>
        <taxon>Lophotrochozoa</taxon>
        <taxon>Platyhelminthes</taxon>
        <taxon>Monogenea</taxon>
        <taxon>Polyopisthocotylea</taxon>
        <taxon>Polystomatidea</taxon>
        <taxon>Polystomatidae</taxon>
        <taxon>Protopolystoma</taxon>
    </lineage>
</organism>
<accession>A0A448X5V7</accession>
<evidence type="ECO:0000313" key="2">
    <source>
        <dbReference type="Proteomes" id="UP000784294"/>
    </source>
</evidence>
<reference evidence="1" key="1">
    <citation type="submission" date="2018-11" db="EMBL/GenBank/DDBJ databases">
        <authorList>
            <consortium name="Pathogen Informatics"/>
        </authorList>
    </citation>
    <scope>NUCLEOTIDE SEQUENCE</scope>
</reference>
<dbReference type="AlphaFoldDB" id="A0A448X5V7"/>
<sequence>MPTVFSRFYSASQSFMSAQAIGEDLALALDLAPDIHPPECLLQLNLPASSNSIRSSAHLRQGDAASELLSFTIALYRTDFPYDRLFWVNLYIVHFFWNQ</sequence>
<keyword evidence="2" id="KW-1185">Reference proteome</keyword>
<gene>
    <name evidence="1" type="ORF">PXEA_LOCUS22365</name>
</gene>
<name>A0A448X5V7_9PLAT</name>
<comment type="caution">
    <text evidence="1">The sequence shown here is derived from an EMBL/GenBank/DDBJ whole genome shotgun (WGS) entry which is preliminary data.</text>
</comment>